<keyword evidence="1" id="KW-0812">Transmembrane</keyword>
<feature type="transmembrane region" description="Helical" evidence="1">
    <location>
        <begin position="327"/>
        <end position="351"/>
    </location>
</feature>
<dbReference type="AlphaFoldDB" id="A0AA50CJ02"/>
<dbReference type="EMBL" id="CP132302">
    <property type="protein sequence ID" value="WLR96190.1"/>
    <property type="molecule type" value="Genomic_DNA"/>
</dbReference>
<reference evidence="3 4" key="1">
    <citation type="submission" date="2023-08" db="EMBL/GenBank/DDBJ databases">
        <title>Pathogen: clinical or host-associated sample.</title>
        <authorList>
            <person name="Hergert J."/>
            <person name="Casey R."/>
            <person name="Wagner J."/>
            <person name="Young E.L."/>
            <person name="Oakeson K.F."/>
        </authorList>
    </citation>
    <scope>NUCLEOTIDE SEQUENCE [LARGE SCALE GENOMIC DNA]</scope>
    <source>
        <strain evidence="3 4">1760953</strain>
    </source>
</reference>
<organism evidence="3 4">
    <name type="scientific">Shinella sumterensis</name>
    <dbReference type="NCBI Taxonomy" id="1967501"/>
    <lineage>
        <taxon>Bacteria</taxon>
        <taxon>Pseudomonadati</taxon>
        <taxon>Pseudomonadota</taxon>
        <taxon>Alphaproteobacteria</taxon>
        <taxon>Hyphomicrobiales</taxon>
        <taxon>Rhizobiaceae</taxon>
        <taxon>Shinella</taxon>
    </lineage>
</organism>
<evidence type="ECO:0000256" key="1">
    <source>
        <dbReference type="SAM" id="Phobius"/>
    </source>
</evidence>
<dbReference type="EC" id="2.3.-.-" evidence="3"/>
<dbReference type="InterPro" id="IPR050879">
    <property type="entry name" value="Acyltransferase_3"/>
</dbReference>
<dbReference type="InterPro" id="IPR002656">
    <property type="entry name" value="Acyl_transf_3_dom"/>
</dbReference>
<dbReference type="GO" id="GO:0016747">
    <property type="term" value="F:acyltransferase activity, transferring groups other than amino-acyl groups"/>
    <property type="evidence" value="ECO:0007669"/>
    <property type="project" value="InterPro"/>
</dbReference>
<keyword evidence="1" id="KW-1133">Transmembrane helix</keyword>
<feature type="transmembrane region" description="Helical" evidence="1">
    <location>
        <begin position="262"/>
        <end position="279"/>
    </location>
</feature>
<keyword evidence="3" id="KW-0012">Acyltransferase</keyword>
<dbReference type="RefSeq" id="WP_306036641.1">
    <property type="nucleotide sequence ID" value="NZ_CP132302.1"/>
</dbReference>
<sequence>MSEQIRGICAFVVVVAHAWQIFLLPLGIAPRMMDVLAGLVVWAVATFFILSGMMIAFSLERRTGPWQFDFPAYIWARILRIFPVLYLGVALTLVVVTVIQLFGFYGAESYKLPSDVFMTRDRAVFEYDRLLLTLTLTYNLLPGDVLSFNGPLWSLSYEFWMYILAGFLWLYRVRRAWWSAAAAVVLVAAMLLAPRTTLPFWVVWVVWGSGFLAGLHWPSLRGVKTSRVLMVALAFGAFVLLVGRGETLYLLRWAYGSLKAQLIYVGVSGILLCGLLLLLRRPRLGGAVGVWLTRLGSYSYTLYAVHFPLMWFVFSCFRPSILKFGFLGHAALALVSVLISLAFAALSARLVENRPLLNRWFPVPKT</sequence>
<proteinExistence type="predicted"/>
<accession>A0AA50CJ02</accession>
<feature type="transmembrane region" description="Helical" evidence="1">
    <location>
        <begin position="152"/>
        <end position="171"/>
    </location>
</feature>
<dbReference type="Proteomes" id="UP001234585">
    <property type="component" value="Chromosome"/>
</dbReference>
<dbReference type="Pfam" id="PF01757">
    <property type="entry name" value="Acyl_transf_3"/>
    <property type="match status" value="1"/>
</dbReference>
<protein>
    <submittedName>
        <fullName evidence="3">Acyltransferase</fullName>
        <ecNumber evidence="3">2.3.-.-</ecNumber>
    </submittedName>
</protein>
<feature type="transmembrane region" description="Helical" evidence="1">
    <location>
        <begin position="7"/>
        <end position="29"/>
    </location>
</feature>
<feature type="domain" description="Acyltransferase 3" evidence="2">
    <location>
        <begin position="4"/>
        <end position="343"/>
    </location>
</feature>
<dbReference type="PANTHER" id="PTHR23028">
    <property type="entry name" value="ACETYLTRANSFERASE"/>
    <property type="match status" value="1"/>
</dbReference>
<feature type="transmembrane region" description="Helical" evidence="1">
    <location>
        <begin position="176"/>
        <end position="193"/>
    </location>
</feature>
<name>A0AA50CJ02_9HYPH</name>
<feature type="transmembrane region" description="Helical" evidence="1">
    <location>
        <begin position="229"/>
        <end position="250"/>
    </location>
</feature>
<feature type="transmembrane region" description="Helical" evidence="1">
    <location>
        <begin position="35"/>
        <end position="57"/>
    </location>
</feature>
<evidence type="ECO:0000259" key="2">
    <source>
        <dbReference type="Pfam" id="PF01757"/>
    </source>
</evidence>
<keyword evidence="3" id="KW-0808">Transferase</keyword>
<keyword evidence="1" id="KW-0472">Membrane</keyword>
<feature type="transmembrane region" description="Helical" evidence="1">
    <location>
        <begin position="78"/>
        <end position="105"/>
    </location>
</feature>
<keyword evidence="4" id="KW-1185">Reference proteome</keyword>
<feature type="transmembrane region" description="Helical" evidence="1">
    <location>
        <begin position="300"/>
        <end position="321"/>
    </location>
</feature>
<feature type="transmembrane region" description="Helical" evidence="1">
    <location>
        <begin position="199"/>
        <end position="217"/>
    </location>
</feature>
<evidence type="ECO:0000313" key="4">
    <source>
        <dbReference type="Proteomes" id="UP001234585"/>
    </source>
</evidence>
<evidence type="ECO:0000313" key="3">
    <source>
        <dbReference type="EMBL" id="WLR96190.1"/>
    </source>
</evidence>
<gene>
    <name evidence="3" type="ORF">Q9313_10650</name>
</gene>